<protein>
    <submittedName>
        <fullName evidence="1">Uncharacterized protein</fullName>
    </submittedName>
</protein>
<dbReference type="AlphaFoldDB" id="A0AAD7KIY0"/>
<evidence type="ECO:0000313" key="2">
    <source>
        <dbReference type="Proteomes" id="UP001215598"/>
    </source>
</evidence>
<sequence length="172" mass="19123">MAILEYLHTPALKLLAIEDSANITAPLTLFLTQPFLQLDRLVLTRMQHETTRESLINWLNVVPSVTKLELGFAGATLADMDTIVSEFMGRPRFLPNLGSLRVKIAQDNKDDVFTPAVVLEMLVWRWAATSVGTARLQSFLLKGCGTGCAQVIDSHPQFSKLEQEGMTLRVEP</sequence>
<organism evidence="1 2">
    <name type="scientific">Mycena metata</name>
    <dbReference type="NCBI Taxonomy" id="1033252"/>
    <lineage>
        <taxon>Eukaryota</taxon>
        <taxon>Fungi</taxon>
        <taxon>Dikarya</taxon>
        <taxon>Basidiomycota</taxon>
        <taxon>Agaricomycotina</taxon>
        <taxon>Agaricomycetes</taxon>
        <taxon>Agaricomycetidae</taxon>
        <taxon>Agaricales</taxon>
        <taxon>Marasmiineae</taxon>
        <taxon>Mycenaceae</taxon>
        <taxon>Mycena</taxon>
    </lineage>
</organism>
<comment type="caution">
    <text evidence="1">The sequence shown here is derived from an EMBL/GenBank/DDBJ whole genome shotgun (WGS) entry which is preliminary data.</text>
</comment>
<accession>A0AAD7KIY0</accession>
<evidence type="ECO:0000313" key="1">
    <source>
        <dbReference type="EMBL" id="KAJ7785915.1"/>
    </source>
</evidence>
<keyword evidence="2" id="KW-1185">Reference proteome</keyword>
<gene>
    <name evidence="1" type="ORF">B0H16DRAFT_1488457</name>
</gene>
<name>A0AAD7KIY0_9AGAR</name>
<proteinExistence type="predicted"/>
<dbReference type="EMBL" id="JARKIB010000001">
    <property type="protein sequence ID" value="KAJ7785915.1"/>
    <property type="molecule type" value="Genomic_DNA"/>
</dbReference>
<dbReference type="Proteomes" id="UP001215598">
    <property type="component" value="Unassembled WGS sequence"/>
</dbReference>
<reference evidence="1" key="1">
    <citation type="submission" date="2023-03" db="EMBL/GenBank/DDBJ databases">
        <title>Massive genome expansion in bonnet fungi (Mycena s.s.) driven by repeated elements and novel gene families across ecological guilds.</title>
        <authorList>
            <consortium name="Lawrence Berkeley National Laboratory"/>
            <person name="Harder C.B."/>
            <person name="Miyauchi S."/>
            <person name="Viragh M."/>
            <person name="Kuo A."/>
            <person name="Thoen E."/>
            <person name="Andreopoulos B."/>
            <person name="Lu D."/>
            <person name="Skrede I."/>
            <person name="Drula E."/>
            <person name="Henrissat B."/>
            <person name="Morin E."/>
            <person name="Kohler A."/>
            <person name="Barry K."/>
            <person name="LaButti K."/>
            <person name="Morin E."/>
            <person name="Salamov A."/>
            <person name="Lipzen A."/>
            <person name="Mereny Z."/>
            <person name="Hegedus B."/>
            <person name="Baldrian P."/>
            <person name="Stursova M."/>
            <person name="Weitz H."/>
            <person name="Taylor A."/>
            <person name="Grigoriev I.V."/>
            <person name="Nagy L.G."/>
            <person name="Martin F."/>
            <person name="Kauserud H."/>
        </authorList>
    </citation>
    <scope>NUCLEOTIDE SEQUENCE</scope>
    <source>
        <strain evidence="1">CBHHK182m</strain>
    </source>
</reference>